<sequence length="265" mass="30127">MVSDIDYEADELIGILNDIRPIFASESSLLEVPVPCVIVGDIHGQYLDLQRMFVMTGKNGRSGATMRRYLFLGDYVDRGNNSLECVCCLFAYKLLFPKMFNLLRGNHESAFINRNYGFYQELVDRFEETMGTALWIMFNSVFDLLPLAALVHKRILCMHGGLSPHLNSLDDIRNIKRPIKSMEESPLACDLLWSDPVVDLTGFVSNIVRGVSVCFGEDTVIKTCLKLNLDMIVRAHQMMVNGFSFFCKRKLVTVFTAPRYDPEKV</sequence>
<keyword evidence="1" id="KW-0378">Hydrolase</keyword>
<evidence type="ECO:0000259" key="2">
    <source>
        <dbReference type="PROSITE" id="PS00125"/>
    </source>
</evidence>
<evidence type="ECO:0000313" key="4">
    <source>
        <dbReference type="Proteomes" id="UP000271098"/>
    </source>
</evidence>
<dbReference type="SUPFAM" id="SSF56300">
    <property type="entry name" value="Metallo-dependent phosphatases"/>
    <property type="match status" value="1"/>
</dbReference>
<dbReference type="InterPro" id="IPR006186">
    <property type="entry name" value="Ser/Thr-sp_prot-phosphatase"/>
</dbReference>
<dbReference type="WBParaSite" id="GPUH_0000162001-mRNA-1">
    <property type="protein sequence ID" value="GPUH_0000162001-mRNA-1"/>
    <property type="gene ID" value="GPUH_0000162001"/>
</dbReference>
<comment type="catalytic activity">
    <reaction evidence="1">
        <text>O-phospho-L-threonyl-[protein] + H2O = L-threonyl-[protein] + phosphate</text>
        <dbReference type="Rhea" id="RHEA:47004"/>
        <dbReference type="Rhea" id="RHEA-COMP:11060"/>
        <dbReference type="Rhea" id="RHEA-COMP:11605"/>
        <dbReference type="ChEBI" id="CHEBI:15377"/>
        <dbReference type="ChEBI" id="CHEBI:30013"/>
        <dbReference type="ChEBI" id="CHEBI:43474"/>
        <dbReference type="ChEBI" id="CHEBI:61977"/>
        <dbReference type="EC" id="3.1.3.16"/>
    </reaction>
</comment>
<dbReference type="Gene3D" id="3.60.21.10">
    <property type="match status" value="1"/>
</dbReference>
<dbReference type="OrthoDB" id="5840512at2759"/>
<comment type="similarity">
    <text evidence="1">Belongs to the PPP phosphatase family.</text>
</comment>
<dbReference type="GO" id="GO:0005737">
    <property type="term" value="C:cytoplasm"/>
    <property type="evidence" value="ECO:0007669"/>
    <property type="project" value="TreeGrafter"/>
</dbReference>
<feature type="domain" description="Serine/threonine specific protein phosphatases" evidence="2">
    <location>
        <begin position="103"/>
        <end position="108"/>
    </location>
</feature>
<proteinExistence type="inferred from homology"/>
<dbReference type="Proteomes" id="UP000271098">
    <property type="component" value="Unassembled WGS sequence"/>
</dbReference>
<dbReference type="EC" id="3.1.3.16" evidence="1"/>
<dbReference type="PRINTS" id="PR00114">
    <property type="entry name" value="STPHPHTASE"/>
</dbReference>
<name>A0A183CYS5_9BILA</name>
<dbReference type="InterPro" id="IPR050341">
    <property type="entry name" value="PP1_catalytic_subunit"/>
</dbReference>
<reference evidence="3 4" key="2">
    <citation type="submission" date="2018-11" db="EMBL/GenBank/DDBJ databases">
        <authorList>
            <consortium name="Pathogen Informatics"/>
        </authorList>
    </citation>
    <scope>NUCLEOTIDE SEQUENCE [LARGE SCALE GENOMIC DNA]</scope>
</reference>
<dbReference type="EMBL" id="UYRT01002041">
    <property type="protein sequence ID" value="VDK30538.1"/>
    <property type="molecule type" value="Genomic_DNA"/>
</dbReference>
<dbReference type="PANTHER" id="PTHR11668:SF491">
    <property type="entry name" value="SERINE_THREONINE-PROTEIN PHOSPHATASE"/>
    <property type="match status" value="1"/>
</dbReference>
<accession>A0A183CYS5</accession>
<gene>
    <name evidence="3" type="ORF">GPUH_LOCUS1616</name>
</gene>
<organism evidence="5">
    <name type="scientific">Gongylonema pulchrum</name>
    <dbReference type="NCBI Taxonomy" id="637853"/>
    <lineage>
        <taxon>Eukaryota</taxon>
        <taxon>Metazoa</taxon>
        <taxon>Ecdysozoa</taxon>
        <taxon>Nematoda</taxon>
        <taxon>Chromadorea</taxon>
        <taxon>Rhabditida</taxon>
        <taxon>Spirurina</taxon>
        <taxon>Spiruromorpha</taxon>
        <taxon>Spiruroidea</taxon>
        <taxon>Gongylonematidae</taxon>
        <taxon>Gongylonema</taxon>
    </lineage>
</organism>
<dbReference type="AlphaFoldDB" id="A0A183CYS5"/>
<protein>
    <recommendedName>
        <fullName evidence="1">Serine/threonine-protein phosphatase</fullName>
        <ecNumber evidence="1">3.1.3.16</ecNumber>
    </recommendedName>
</protein>
<dbReference type="PROSITE" id="PS00125">
    <property type="entry name" value="SER_THR_PHOSPHATASE"/>
    <property type="match status" value="1"/>
</dbReference>
<dbReference type="SMART" id="SM00156">
    <property type="entry name" value="PP2Ac"/>
    <property type="match status" value="1"/>
</dbReference>
<keyword evidence="4" id="KW-1185">Reference proteome</keyword>
<reference evidence="5" key="1">
    <citation type="submission" date="2016-06" db="UniProtKB">
        <authorList>
            <consortium name="WormBaseParasite"/>
        </authorList>
    </citation>
    <scope>IDENTIFICATION</scope>
</reference>
<evidence type="ECO:0000313" key="5">
    <source>
        <dbReference type="WBParaSite" id="GPUH_0000162001-mRNA-1"/>
    </source>
</evidence>
<dbReference type="GO" id="GO:0004722">
    <property type="term" value="F:protein serine/threonine phosphatase activity"/>
    <property type="evidence" value="ECO:0007669"/>
    <property type="project" value="UniProtKB-EC"/>
</dbReference>
<dbReference type="Pfam" id="PF00149">
    <property type="entry name" value="Metallophos"/>
    <property type="match status" value="1"/>
</dbReference>
<dbReference type="GO" id="GO:0005634">
    <property type="term" value="C:nucleus"/>
    <property type="evidence" value="ECO:0007669"/>
    <property type="project" value="TreeGrafter"/>
</dbReference>
<evidence type="ECO:0000313" key="3">
    <source>
        <dbReference type="EMBL" id="VDK30538.1"/>
    </source>
</evidence>
<dbReference type="PANTHER" id="PTHR11668">
    <property type="entry name" value="SERINE/THREONINE PROTEIN PHOSPHATASE"/>
    <property type="match status" value="1"/>
</dbReference>
<dbReference type="InterPro" id="IPR029052">
    <property type="entry name" value="Metallo-depent_PP-like"/>
</dbReference>
<dbReference type="InterPro" id="IPR004843">
    <property type="entry name" value="Calcineurin-like_PHP"/>
</dbReference>
<evidence type="ECO:0000256" key="1">
    <source>
        <dbReference type="RuleBase" id="RU004273"/>
    </source>
</evidence>